<dbReference type="Pfam" id="PF21090">
    <property type="entry name" value="P-loop_SecA"/>
    <property type="match status" value="2"/>
</dbReference>
<dbReference type="GO" id="GO:0043952">
    <property type="term" value="P:protein transport by the Sec complex"/>
    <property type="evidence" value="ECO:0007669"/>
    <property type="project" value="TreeGrafter"/>
</dbReference>
<dbReference type="Pfam" id="PF01043">
    <property type="entry name" value="SecA_PP_bind"/>
    <property type="match status" value="1"/>
</dbReference>
<feature type="binding site" evidence="14">
    <location>
        <position position="175"/>
    </location>
    <ligand>
        <name>ATP</name>
        <dbReference type="ChEBI" id="CHEBI:30616"/>
    </ligand>
</feature>
<dbReference type="PANTHER" id="PTHR30612:SF0">
    <property type="entry name" value="CHLOROPLAST PROTEIN-TRANSPORTING ATPASE"/>
    <property type="match status" value="1"/>
</dbReference>
<keyword evidence="20" id="KW-1185">Reference proteome</keyword>
<feature type="region of interest" description="Disordered" evidence="15">
    <location>
        <begin position="1034"/>
        <end position="1057"/>
    </location>
</feature>
<keyword evidence="10 14" id="KW-0653">Protein transport</keyword>
<dbReference type="CDD" id="cd18803">
    <property type="entry name" value="SF2_C_secA"/>
    <property type="match status" value="1"/>
</dbReference>
<dbReference type="CDD" id="cd17928">
    <property type="entry name" value="DEXDc_SecA"/>
    <property type="match status" value="1"/>
</dbReference>
<evidence type="ECO:0000259" key="16">
    <source>
        <dbReference type="PROSITE" id="PS51192"/>
    </source>
</evidence>
<keyword evidence="7 14" id="KW-0997">Cell inner membrane</keyword>
<dbReference type="Gene3D" id="1.10.3060.10">
    <property type="entry name" value="Helical scaffold and wing domains of SecA"/>
    <property type="match status" value="1"/>
</dbReference>
<dbReference type="InterPro" id="IPR036670">
    <property type="entry name" value="SecA_X-link_sf"/>
</dbReference>
<evidence type="ECO:0000313" key="19">
    <source>
        <dbReference type="EMBL" id="ADB40916.1"/>
    </source>
</evidence>
<dbReference type="GO" id="GO:0017038">
    <property type="term" value="P:protein import"/>
    <property type="evidence" value="ECO:0007669"/>
    <property type="project" value="InterPro"/>
</dbReference>
<dbReference type="FunFam" id="3.40.50.300:FF:000246">
    <property type="entry name" value="Preprotein translocase subunit SecA"/>
    <property type="match status" value="1"/>
</dbReference>
<evidence type="ECO:0000256" key="7">
    <source>
        <dbReference type="ARBA" id="ARBA00022519"/>
    </source>
</evidence>
<dbReference type="STRING" id="504472.Slin_4938"/>
<dbReference type="SUPFAM" id="SSF81886">
    <property type="entry name" value="Helical scaffold and wing domains of SecA"/>
    <property type="match status" value="1"/>
</dbReference>
<dbReference type="PROSITE" id="PS01312">
    <property type="entry name" value="SECA"/>
    <property type="match status" value="1"/>
</dbReference>
<evidence type="ECO:0000256" key="4">
    <source>
        <dbReference type="ARBA" id="ARBA00022448"/>
    </source>
</evidence>
<dbReference type="eggNOG" id="COG0653">
    <property type="taxonomic scope" value="Bacteria"/>
</dbReference>
<dbReference type="NCBIfam" id="NF009536">
    <property type="entry name" value="PRK12901.1"/>
    <property type="match status" value="1"/>
</dbReference>
<dbReference type="SUPFAM" id="SSF81767">
    <property type="entry name" value="Pre-protein crosslinking domain of SecA"/>
    <property type="match status" value="1"/>
</dbReference>
<protein>
    <recommendedName>
        <fullName evidence="14">Protein translocase subunit SecA</fullName>
        <ecNumber evidence="14">7.4.2.8</ecNumber>
    </recommendedName>
</protein>
<dbReference type="InterPro" id="IPR014018">
    <property type="entry name" value="SecA_motor_DEAD"/>
</dbReference>
<evidence type="ECO:0000256" key="10">
    <source>
        <dbReference type="ARBA" id="ARBA00022927"/>
    </source>
</evidence>
<evidence type="ECO:0000256" key="14">
    <source>
        <dbReference type="HAMAP-Rule" id="MF_01382"/>
    </source>
</evidence>
<dbReference type="InterPro" id="IPR000185">
    <property type="entry name" value="SecA"/>
</dbReference>
<organism evidence="19 20">
    <name type="scientific">Spirosoma linguale (strain ATCC 33905 / DSM 74 / LMG 10896 / Claus 1)</name>
    <dbReference type="NCBI Taxonomy" id="504472"/>
    <lineage>
        <taxon>Bacteria</taxon>
        <taxon>Pseudomonadati</taxon>
        <taxon>Bacteroidota</taxon>
        <taxon>Cytophagia</taxon>
        <taxon>Cytophagales</taxon>
        <taxon>Cytophagaceae</taxon>
        <taxon>Spirosoma</taxon>
    </lineage>
</organism>
<dbReference type="InterPro" id="IPR011130">
    <property type="entry name" value="SecA_preprotein_X-link_dom"/>
</dbReference>
<dbReference type="PANTHER" id="PTHR30612">
    <property type="entry name" value="SECA INNER MEMBRANE COMPONENT OF SEC PROTEIN SECRETION SYSTEM"/>
    <property type="match status" value="1"/>
</dbReference>
<keyword evidence="9 14" id="KW-0067">ATP-binding</keyword>
<dbReference type="GO" id="GO:0031522">
    <property type="term" value="C:cell envelope Sec protein transport complex"/>
    <property type="evidence" value="ECO:0007669"/>
    <property type="project" value="TreeGrafter"/>
</dbReference>
<dbReference type="KEGG" id="sli:Slin_4938"/>
<proteinExistence type="inferred from homology"/>
<dbReference type="SMART" id="SM00957">
    <property type="entry name" value="SecA_DEAD"/>
    <property type="match status" value="1"/>
</dbReference>
<keyword evidence="11 14" id="KW-1278">Translocase</keyword>
<evidence type="ECO:0000256" key="5">
    <source>
        <dbReference type="ARBA" id="ARBA00022475"/>
    </source>
</evidence>
<evidence type="ECO:0000313" key="20">
    <source>
        <dbReference type="Proteomes" id="UP000002028"/>
    </source>
</evidence>
<dbReference type="Pfam" id="PF07516">
    <property type="entry name" value="SecA_SW"/>
    <property type="match status" value="1"/>
</dbReference>
<evidence type="ECO:0000256" key="1">
    <source>
        <dbReference type="ARBA" id="ARBA00004202"/>
    </source>
</evidence>
<feature type="binding site" evidence="14">
    <location>
        <position position="692"/>
    </location>
    <ligand>
        <name>ATP</name>
        <dbReference type="ChEBI" id="CHEBI:30616"/>
    </ligand>
</feature>
<dbReference type="GO" id="GO:0005829">
    <property type="term" value="C:cytosol"/>
    <property type="evidence" value="ECO:0007669"/>
    <property type="project" value="TreeGrafter"/>
</dbReference>
<evidence type="ECO:0000259" key="17">
    <source>
        <dbReference type="PROSITE" id="PS51194"/>
    </source>
</evidence>
<dbReference type="Pfam" id="PF07517">
    <property type="entry name" value="SecA_DEAD"/>
    <property type="match status" value="1"/>
</dbReference>
<feature type="domain" description="Helicase C-terminal" evidence="17">
    <location>
        <begin position="610"/>
        <end position="786"/>
    </location>
</feature>
<gene>
    <name evidence="14" type="primary">secA</name>
    <name evidence="19" type="ordered locus">Slin_4938</name>
</gene>
<evidence type="ECO:0000256" key="9">
    <source>
        <dbReference type="ARBA" id="ARBA00022840"/>
    </source>
</evidence>
<dbReference type="InterPro" id="IPR044722">
    <property type="entry name" value="SecA_SF2_C"/>
</dbReference>
<dbReference type="PROSITE" id="PS51192">
    <property type="entry name" value="HELICASE_ATP_BIND_1"/>
    <property type="match status" value="1"/>
</dbReference>
<evidence type="ECO:0000256" key="11">
    <source>
        <dbReference type="ARBA" id="ARBA00022967"/>
    </source>
</evidence>
<evidence type="ECO:0000256" key="3">
    <source>
        <dbReference type="ARBA" id="ARBA00007650"/>
    </source>
</evidence>
<dbReference type="HOGENOM" id="CLU_005314_0_0_10"/>
<dbReference type="GO" id="GO:0005886">
    <property type="term" value="C:plasma membrane"/>
    <property type="evidence" value="ECO:0007669"/>
    <property type="project" value="UniProtKB-SubCell"/>
</dbReference>
<dbReference type="EC" id="7.4.2.8" evidence="14"/>
<dbReference type="Gene3D" id="3.40.50.300">
    <property type="entry name" value="P-loop containing nucleotide triphosphate hydrolases"/>
    <property type="match status" value="2"/>
</dbReference>
<comment type="subcellular location">
    <subcellularLocation>
        <location evidence="14">Cell inner membrane</location>
        <topology evidence="14">Peripheral membrane protein</topology>
        <orientation evidence="14">Cytoplasmic side</orientation>
    </subcellularLocation>
    <subcellularLocation>
        <location evidence="2 14">Cytoplasm</location>
    </subcellularLocation>
    <subcellularLocation>
        <location evidence="1">Cell membrane</location>
        <topology evidence="1">Peripheral membrane protein</topology>
    </subcellularLocation>
    <text evidence="14">Distribution is 50-50.</text>
</comment>
<evidence type="ECO:0000256" key="8">
    <source>
        <dbReference type="ARBA" id="ARBA00022741"/>
    </source>
</evidence>
<dbReference type="Proteomes" id="UP000002028">
    <property type="component" value="Chromosome"/>
</dbReference>
<dbReference type="SMART" id="SM00958">
    <property type="entry name" value="SecA_PP_bind"/>
    <property type="match status" value="1"/>
</dbReference>
<evidence type="ECO:0000256" key="12">
    <source>
        <dbReference type="ARBA" id="ARBA00023010"/>
    </source>
</evidence>
<dbReference type="RefSeq" id="WP_012929417.1">
    <property type="nucleotide sequence ID" value="NC_013730.1"/>
</dbReference>
<dbReference type="GO" id="GO:0008564">
    <property type="term" value="F:protein-exporting ATPase activity"/>
    <property type="evidence" value="ECO:0007669"/>
    <property type="project" value="UniProtKB-EC"/>
</dbReference>
<dbReference type="InterPro" id="IPR011116">
    <property type="entry name" value="SecA_Wing/Scaffold"/>
</dbReference>
<sequence length="1130" mass="128514">MINLIAKFFGTKSQRDIKELLPYVEKVNAEFAQLKALSNDELRRVSADLKAQIAAELADIDNQISEINEHVSHPDVDVNEKERLFNRIDKLEADRNTELERVLLDILPRAFAVVKETARRFTENEQLTVTATDFDREIATRKRNVQIDGNQAHWSNTWDAAGTPIKWDMVHYNVQIIGGVVLHQGKIAEMATGEGKTLVATFPAFLNGLAGRGVHIVTVNDYLAKRDSEWMAPLFEFHGMRVDCIDKHQPNSEQRKQAYLADITYGTNNEFGFDYLRDNMAREPSELVQRKHHYAMVDEVDSVLIDDARTPLIISGPVPRGDEQDYIELKPRVSRLVEAQRKLVYDYLNDAKKKIAAGDEKEGGLSLFRAYRGLPKHKPLIKFLSETGNKALLQKTESIYLAENQKLMPEADAPLYFTIDERHNGIDLTEKGIDYITGSGEDPNFFILPDLSIDLNAIDKSSDFSEQEKILHKEAVVRDYAVKTQRINTVNQLLKAYCLFEKDTEYVIMDGKVKIVDEQTGRIMEGRRWSDGLHQAVEAKENVKVEDATQTYATVTLQNYFRMYHKRAGMTGTAETEASEFWQIYKMDVVVIPTNRAISRADEEDKVYRSVREKYNAVVDEITSLVEKGRPVLVGTTSVENSELLSRLLTLRKIQHQVLNAKYHQREAEIVATAGLPGTVTIATNMAGRGTDIKLTPESRAAGGLAIIGTERHESRRVDRQLRGRAGRQGDPGTSQFFVSLEDSLMRLFGSERIAKVMDRMGLEEGEVIQHSMITKSIERAQKKVEENNFGIRKRLLEYDDVMNYQREAIYKRRRNALFGDRLPLDIANTMYDVVEETVNNAEGNYEEIKLQLLTTLGLSPTLTAEEFNRLKKPDQTRRLYEEAEANYQAKNQAIADKALPVLTQVLNEQGHQIKNIVVPFSDGMHELTVVTDLRKAVESGARDIVTEMEKAVTLSVIDQEWKEHLREMDDLKQSVQNAVFEQKDPLLVYKFESVELFKRFLNKVNFDTINFLTKADIPAQDAEEVQQEIRQAPVQQRPQPQPQLHTNMEDFDDDHLATGPEEYARRMAENNAMGAGAPPMPPRQAPVRVAKLDRNARVNVQYVDGSVKRDVKFKTVENDVVSGKAMLID</sequence>
<evidence type="ECO:0000256" key="13">
    <source>
        <dbReference type="ARBA" id="ARBA00023136"/>
    </source>
</evidence>
<comment type="similarity">
    <text evidence="3 14">Belongs to the SecA family.</text>
</comment>
<dbReference type="InterPro" id="IPR020937">
    <property type="entry name" value="SecA_CS"/>
</dbReference>
<feature type="domain" description="SecA family profile" evidence="18">
    <location>
        <begin position="2"/>
        <end position="770"/>
    </location>
</feature>
<keyword evidence="6 14" id="KW-0963">Cytoplasm</keyword>
<dbReference type="HAMAP" id="MF_01382">
    <property type="entry name" value="SecA"/>
    <property type="match status" value="1"/>
</dbReference>
<name>D2QRL1_SPILD</name>
<dbReference type="Gene3D" id="3.90.1440.10">
    <property type="entry name" value="SecA, preprotein cross-linking domain"/>
    <property type="match status" value="1"/>
</dbReference>
<dbReference type="AlphaFoldDB" id="D2QRL1"/>
<keyword evidence="5 14" id="KW-1003">Cell membrane</keyword>
<keyword evidence="13 14" id="KW-0472">Membrane</keyword>
<dbReference type="SUPFAM" id="SSF52540">
    <property type="entry name" value="P-loop containing nucleoside triphosphate hydrolases"/>
    <property type="match status" value="2"/>
</dbReference>
<keyword evidence="8 14" id="KW-0547">Nucleotide-binding</keyword>
<comment type="catalytic activity">
    <reaction evidence="14">
        <text>ATP + H2O + cellular proteinSide 1 = ADP + phosphate + cellular proteinSide 2.</text>
        <dbReference type="EC" id="7.4.2.8"/>
    </reaction>
</comment>
<comment type="function">
    <text evidence="14">Part of the Sec protein translocase complex. Interacts with the SecYEG preprotein conducting channel. Has a central role in coupling the hydrolysis of ATP to the transfer of proteins into and across the cell membrane, serving as an ATP-driven molecular motor driving the stepwise translocation of polypeptide chains across the membrane.</text>
</comment>
<comment type="subunit">
    <text evidence="14">Monomer and homodimer. Part of the essential Sec protein translocation apparatus which comprises SecA, SecYEG and auxiliary proteins SecDF. Other proteins may also be involved.</text>
</comment>
<dbReference type="GO" id="GO:0006605">
    <property type="term" value="P:protein targeting"/>
    <property type="evidence" value="ECO:0007669"/>
    <property type="project" value="UniProtKB-UniRule"/>
</dbReference>
<dbReference type="InterPro" id="IPR027417">
    <property type="entry name" value="P-loop_NTPase"/>
</dbReference>
<dbReference type="InterPro" id="IPR036266">
    <property type="entry name" value="SecA_Wing/Scaffold_sf"/>
</dbReference>
<feature type="domain" description="Helicase ATP-binding" evidence="16">
    <location>
        <begin position="177"/>
        <end position="336"/>
    </location>
</feature>
<evidence type="ECO:0000259" key="18">
    <source>
        <dbReference type="PROSITE" id="PS51196"/>
    </source>
</evidence>
<evidence type="ECO:0000256" key="6">
    <source>
        <dbReference type="ARBA" id="ARBA00022490"/>
    </source>
</evidence>
<keyword evidence="4 14" id="KW-0813">Transport</keyword>
<evidence type="ECO:0000256" key="15">
    <source>
        <dbReference type="SAM" id="MobiDB-lite"/>
    </source>
</evidence>
<dbReference type="GO" id="GO:0005524">
    <property type="term" value="F:ATP binding"/>
    <property type="evidence" value="ECO:0007669"/>
    <property type="project" value="UniProtKB-UniRule"/>
</dbReference>
<dbReference type="PRINTS" id="PR00906">
    <property type="entry name" value="SECA"/>
</dbReference>
<accession>D2QRL1</accession>
<dbReference type="GO" id="GO:0065002">
    <property type="term" value="P:intracellular protein transmembrane transport"/>
    <property type="evidence" value="ECO:0007669"/>
    <property type="project" value="UniProtKB-UniRule"/>
</dbReference>
<dbReference type="InterPro" id="IPR001650">
    <property type="entry name" value="Helicase_C-like"/>
</dbReference>
<dbReference type="PROSITE" id="PS51196">
    <property type="entry name" value="SECA_MOTOR_DEAD"/>
    <property type="match status" value="1"/>
</dbReference>
<reference evidence="19 20" key="1">
    <citation type="journal article" date="2010" name="Stand. Genomic Sci.">
        <title>Complete genome sequence of Spirosoma linguale type strain (1).</title>
        <authorList>
            <person name="Lail K."/>
            <person name="Sikorski J."/>
            <person name="Saunders E."/>
            <person name="Lapidus A."/>
            <person name="Glavina Del Rio T."/>
            <person name="Copeland A."/>
            <person name="Tice H."/>
            <person name="Cheng J.-F."/>
            <person name="Lucas S."/>
            <person name="Nolan M."/>
            <person name="Bruce D."/>
            <person name="Goodwin L."/>
            <person name="Pitluck S."/>
            <person name="Ivanova N."/>
            <person name="Mavromatis K."/>
            <person name="Ovchinnikova G."/>
            <person name="Pati A."/>
            <person name="Chen A."/>
            <person name="Palaniappan K."/>
            <person name="Land M."/>
            <person name="Hauser L."/>
            <person name="Chang Y.-J."/>
            <person name="Jeffries C.D."/>
            <person name="Chain P."/>
            <person name="Brettin T."/>
            <person name="Detter J.C."/>
            <person name="Schuetze A."/>
            <person name="Rohde M."/>
            <person name="Tindall B.J."/>
            <person name="Goeker M."/>
            <person name="Bristow J."/>
            <person name="Eisen J.A."/>
            <person name="Markowitz V."/>
            <person name="Hugenholtz P."/>
            <person name="Kyrpides N.C."/>
            <person name="Klenk H.-P."/>
            <person name="Chen F."/>
        </authorList>
    </citation>
    <scope>NUCLEOTIDE SEQUENCE [LARGE SCALE GENOMIC DNA]</scope>
    <source>
        <strain evidence="20">ATCC 33905 / DSM 74 / LMG 10896 / Claus 1</strain>
    </source>
</reference>
<dbReference type="InterPro" id="IPR011115">
    <property type="entry name" value="SecA_DEAD"/>
</dbReference>
<dbReference type="EMBL" id="CP001769">
    <property type="protein sequence ID" value="ADB40916.1"/>
    <property type="molecule type" value="Genomic_DNA"/>
</dbReference>
<evidence type="ECO:0000256" key="2">
    <source>
        <dbReference type="ARBA" id="ARBA00004496"/>
    </source>
</evidence>
<dbReference type="PROSITE" id="PS51194">
    <property type="entry name" value="HELICASE_CTER"/>
    <property type="match status" value="1"/>
</dbReference>
<dbReference type="FunFam" id="3.40.50.300:FF:000694">
    <property type="entry name" value="Preprotein translocase subunit SecA"/>
    <property type="match status" value="1"/>
</dbReference>
<feature type="binding site" evidence="14">
    <location>
        <begin position="193"/>
        <end position="197"/>
    </location>
    <ligand>
        <name>ATP</name>
        <dbReference type="ChEBI" id="CHEBI:30616"/>
    </ligand>
</feature>
<keyword evidence="12 14" id="KW-0811">Translocation</keyword>
<dbReference type="InterPro" id="IPR014001">
    <property type="entry name" value="Helicase_ATP-bd"/>
</dbReference>